<protein>
    <submittedName>
        <fullName evidence="1">Uncharacterized protein</fullName>
    </submittedName>
</protein>
<reference evidence="2" key="1">
    <citation type="submission" date="2008-03" db="EMBL/GenBank/DDBJ databases">
        <title>Complete sequence of chromosome of Beijerinckia indica subsp. indica ATCC 9039.</title>
        <authorList>
            <consortium name="US DOE Joint Genome Institute"/>
            <person name="Copeland A."/>
            <person name="Lucas S."/>
            <person name="Lapidus A."/>
            <person name="Glavina del Rio T."/>
            <person name="Dalin E."/>
            <person name="Tice H."/>
            <person name="Bruce D."/>
            <person name="Goodwin L."/>
            <person name="Pitluck S."/>
            <person name="LaButti K."/>
            <person name="Schmutz J."/>
            <person name="Larimer F."/>
            <person name="Land M."/>
            <person name="Hauser L."/>
            <person name="Kyrpides N."/>
            <person name="Mikhailova N."/>
            <person name="Dunfield P.F."/>
            <person name="Dedysh S.N."/>
            <person name="Liesack W."/>
            <person name="Saw J.H."/>
            <person name="Alam M."/>
            <person name="Chen Y."/>
            <person name="Murrell J.C."/>
            <person name="Richardson P."/>
        </authorList>
    </citation>
    <scope>NUCLEOTIDE SEQUENCE [LARGE SCALE GENOMIC DNA]</scope>
    <source>
        <strain evidence="2">ATCC 9039 / DSM 1715 / NCIMB 8712</strain>
    </source>
</reference>
<accession>B2IJK5</accession>
<dbReference type="RefSeq" id="WP_012384236.1">
    <property type="nucleotide sequence ID" value="NC_010581.1"/>
</dbReference>
<dbReference type="eggNOG" id="ENOG503349R">
    <property type="taxonomic scope" value="Bacteria"/>
</dbReference>
<gene>
    <name evidence="1" type="ordered locus">Bind_1237</name>
</gene>
<dbReference type="EMBL" id="CP001016">
    <property type="protein sequence ID" value="ACB94879.1"/>
    <property type="molecule type" value="Genomic_DNA"/>
</dbReference>
<evidence type="ECO:0000313" key="1">
    <source>
        <dbReference type="EMBL" id="ACB94879.1"/>
    </source>
</evidence>
<proteinExistence type="predicted"/>
<dbReference type="HOGENOM" id="CLU_176806_0_0_5"/>
<dbReference type="AlphaFoldDB" id="B2IJK5"/>
<dbReference type="Proteomes" id="UP000001695">
    <property type="component" value="Chromosome"/>
</dbReference>
<evidence type="ECO:0000313" key="2">
    <source>
        <dbReference type="Proteomes" id="UP000001695"/>
    </source>
</evidence>
<keyword evidence="2" id="KW-1185">Reference proteome</keyword>
<organism evidence="1 2">
    <name type="scientific">Beijerinckia indica subsp. indica (strain ATCC 9039 / DSM 1715 / NCIMB 8712)</name>
    <dbReference type="NCBI Taxonomy" id="395963"/>
    <lineage>
        <taxon>Bacteria</taxon>
        <taxon>Pseudomonadati</taxon>
        <taxon>Pseudomonadota</taxon>
        <taxon>Alphaproteobacteria</taxon>
        <taxon>Hyphomicrobiales</taxon>
        <taxon>Beijerinckiaceae</taxon>
        <taxon>Beijerinckia</taxon>
    </lineage>
</organism>
<sequence>MTKIHMISRNPLHLTALTPPVHESGFWTFYEAEANKLVNGKLYLHKTKAEPSYFGGTIIGYRLAEAGEPYPGKILFKVSEEEACKGIGWEGDKHPMAWMGGILDD</sequence>
<name>B2IJK5_BEII9</name>
<reference evidence="1 2" key="2">
    <citation type="journal article" date="2010" name="J. Bacteriol.">
        <title>Complete genome sequence of Beijerinckia indica subsp. indica.</title>
        <authorList>
            <person name="Tamas I."/>
            <person name="Dedysh S.N."/>
            <person name="Liesack W."/>
            <person name="Stott M.B."/>
            <person name="Alam M."/>
            <person name="Murrell J.C."/>
            <person name="Dunfield P.F."/>
        </authorList>
    </citation>
    <scope>NUCLEOTIDE SEQUENCE [LARGE SCALE GENOMIC DNA]</scope>
    <source>
        <strain evidence="2">ATCC 9039 / DSM 1715 / NCIMB 8712</strain>
    </source>
</reference>
<dbReference type="KEGG" id="bid:Bind_1237"/>